<dbReference type="EnsemblProtists" id="PYU1_T009048">
    <property type="protein sequence ID" value="PYU1_T009048"/>
    <property type="gene ID" value="PYU1_G009030"/>
</dbReference>
<dbReference type="VEuPathDB" id="FungiDB:PYU1_G009030"/>
<name>K3WVQ0_GLOUD</name>
<reference evidence="2" key="1">
    <citation type="journal article" date="2010" name="Genome Biol.">
        <title>Genome sequence of the necrotrophic plant pathogen Pythium ultimum reveals original pathogenicity mechanisms and effector repertoire.</title>
        <authorList>
            <person name="Levesque C.A."/>
            <person name="Brouwer H."/>
            <person name="Cano L."/>
            <person name="Hamilton J.P."/>
            <person name="Holt C."/>
            <person name="Huitema E."/>
            <person name="Raffaele S."/>
            <person name="Robideau G.P."/>
            <person name="Thines M."/>
            <person name="Win J."/>
            <person name="Zerillo M.M."/>
            <person name="Beakes G.W."/>
            <person name="Boore J.L."/>
            <person name="Busam D."/>
            <person name="Dumas B."/>
            <person name="Ferriera S."/>
            <person name="Fuerstenberg S.I."/>
            <person name="Gachon C.M."/>
            <person name="Gaulin E."/>
            <person name="Govers F."/>
            <person name="Grenville-Briggs L."/>
            <person name="Horner N."/>
            <person name="Hostetler J."/>
            <person name="Jiang R.H."/>
            <person name="Johnson J."/>
            <person name="Krajaejun T."/>
            <person name="Lin H."/>
            <person name="Meijer H.J."/>
            <person name="Moore B."/>
            <person name="Morris P."/>
            <person name="Phuntmart V."/>
            <person name="Puiu D."/>
            <person name="Shetty J."/>
            <person name="Stajich J.E."/>
            <person name="Tripathy S."/>
            <person name="Wawra S."/>
            <person name="van West P."/>
            <person name="Whitty B.R."/>
            <person name="Coutinho P.M."/>
            <person name="Henrissat B."/>
            <person name="Martin F."/>
            <person name="Thomas P.D."/>
            <person name="Tyler B.M."/>
            <person name="De Vries R.P."/>
            <person name="Kamoun S."/>
            <person name="Yandell M."/>
            <person name="Tisserat N."/>
            <person name="Buell C.R."/>
        </authorList>
    </citation>
    <scope>NUCLEOTIDE SEQUENCE</scope>
    <source>
        <strain evidence="2">DAOM:BR144</strain>
    </source>
</reference>
<reference evidence="1" key="3">
    <citation type="submission" date="2015-02" db="UniProtKB">
        <authorList>
            <consortium name="EnsemblProtists"/>
        </authorList>
    </citation>
    <scope>IDENTIFICATION</scope>
    <source>
        <strain evidence="1">DAOM BR144</strain>
    </source>
</reference>
<organism evidence="1 2">
    <name type="scientific">Globisporangium ultimum (strain ATCC 200006 / CBS 805.95 / DAOM BR144)</name>
    <name type="common">Pythium ultimum</name>
    <dbReference type="NCBI Taxonomy" id="431595"/>
    <lineage>
        <taxon>Eukaryota</taxon>
        <taxon>Sar</taxon>
        <taxon>Stramenopiles</taxon>
        <taxon>Oomycota</taxon>
        <taxon>Peronosporomycetes</taxon>
        <taxon>Pythiales</taxon>
        <taxon>Pythiaceae</taxon>
        <taxon>Globisporangium</taxon>
    </lineage>
</organism>
<evidence type="ECO:0000313" key="2">
    <source>
        <dbReference type="Proteomes" id="UP000019132"/>
    </source>
</evidence>
<accession>K3WVQ0</accession>
<sequence>MRVFEQHQLPYTADDLRCKMNHAALEYFLEICLAPASSQDPTGHDHMNSSLEKLRKLLCKFCTTLHMDVADQTSPSNAIRMVSNILSTILTTEDLSVRRSAERFTNRVSREVTSFLKNRTA</sequence>
<dbReference type="AlphaFoldDB" id="K3WVQ0"/>
<evidence type="ECO:0000313" key="1">
    <source>
        <dbReference type="EnsemblProtists" id="PYU1_T009048"/>
    </source>
</evidence>
<dbReference type="HOGENOM" id="CLU_2042779_0_0_1"/>
<dbReference type="InParanoid" id="K3WVQ0"/>
<protein>
    <submittedName>
        <fullName evidence="1">Uncharacterized protein</fullName>
    </submittedName>
</protein>
<reference evidence="2" key="2">
    <citation type="submission" date="2010-04" db="EMBL/GenBank/DDBJ databases">
        <authorList>
            <person name="Buell R."/>
            <person name="Hamilton J."/>
            <person name="Hostetler J."/>
        </authorList>
    </citation>
    <scope>NUCLEOTIDE SEQUENCE [LARGE SCALE GENOMIC DNA]</scope>
    <source>
        <strain evidence="2">DAOM:BR144</strain>
    </source>
</reference>
<proteinExistence type="predicted"/>
<dbReference type="Proteomes" id="UP000019132">
    <property type="component" value="Unassembled WGS sequence"/>
</dbReference>
<keyword evidence="2" id="KW-1185">Reference proteome</keyword>
<dbReference type="EMBL" id="GL376599">
    <property type="status" value="NOT_ANNOTATED_CDS"/>
    <property type="molecule type" value="Genomic_DNA"/>
</dbReference>
<dbReference type="eggNOG" id="ENOG502T3B1">
    <property type="taxonomic scope" value="Eukaryota"/>
</dbReference>